<dbReference type="Proteomes" id="UP000655225">
    <property type="component" value="Unassembled WGS sequence"/>
</dbReference>
<evidence type="ECO:0000313" key="2">
    <source>
        <dbReference type="Proteomes" id="UP000655225"/>
    </source>
</evidence>
<reference evidence="1 2" key="1">
    <citation type="submission" date="2020-04" db="EMBL/GenBank/DDBJ databases">
        <title>Plant Genome Project.</title>
        <authorList>
            <person name="Zhang R.-G."/>
        </authorList>
    </citation>
    <scope>NUCLEOTIDE SEQUENCE [LARGE SCALE GENOMIC DNA]</scope>
    <source>
        <strain evidence="1">YNK0</strain>
        <tissue evidence="1">Leaf</tissue>
    </source>
</reference>
<evidence type="ECO:0000313" key="1">
    <source>
        <dbReference type="EMBL" id="KAF8395894.1"/>
    </source>
</evidence>
<dbReference type="AlphaFoldDB" id="A0A834YUH4"/>
<accession>A0A834YUH4</accession>
<organism evidence="1 2">
    <name type="scientific">Tetracentron sinense</name>
    <name type="common">Spur-leaf</name>
    <dbReference type="NCBI Taxonomy" id="13715"/>
    <lineage>
        <taxon>Eukaryota</taxon>
        <taxon>Viridiplantae</taxon>
        <taxon>Streptophyta</taxon>
        <taxon>Embryophyta</taxon>
        <taxon>Tracheophyta</taxon>
        <taxon>Spermatophyta</taxon>
        <taxon>Magnoliopsida</taxon>
        <taxon>Trochodendrales</taxon>
        <taxon>Trochodendraceae</taxon>
        <taxon>Tetracentron</taxon>
    </lineage>
</organism>
<dbReference type="EMBL" id="JABCRI010000013">
    <property type="protein sequence ID" value="KAF8395894.1"/>
    <property type="molecule type" value="Genomic_DNA"/>
</dbReference>
<proteinExistence type="predicted"/>
<dbReference type="OrthoDB" id="514967at2759"/>
<keyword evidence="2" id="KW-1185">Reference proteome</keyword>
<comment type="caution">
    <text evidence="1">The sequence shown here is derived from an EMBL/GenBank/DDBJ whole genome shotgun (WGS) entry which is preliminary data.</text>
</comment>
<sequence length="209" mass="22865">MTETSSRVGAFLMDFTMYPRLPGRDGRPTIRAGYRIPGNQPTVTETFLPHLWHGSSENPQVNKILQGSEDGMVFSSSSIPPHECFAGVSDSSCALSLLSTQQWCSRNRVSGLAMNNLMNDEEDPMAQSTAPHGAVTNNFRSNAWSLMGTEACTSSHEMSRGLGLGQVSQPINNQFSGELNLAQHGGRQYMELGHSRAYGSSTQQMHWPL</sequence>
<gene>
    <name evidence="1" type="ORF">HHK36_019849</name>
</gene>
<name>A0A834YUH4_TETSI</name>
<protein>
    <submittedName>
        <fullName evidence="1">Uncharacterized protein</fullName>
    </submittedName>
</protein>